<sequence>MKSSFYDREDEVLDNEESKPPITEKTFKIIIIGDSNVGKTCLAHRFCTGRFPNRTETTIGVDFWEKQIQIGSDTVKMQLWDTAGQERFRKSMVSHYYRNVSAVVFMYDITRKSSFEGMSNWLYEYGQFSEAPDVPRILIGNKCDLGNLRTVNSNEARKFADSYNMPLWEISTKNNEELETIDSIFLTLAHKLVKDKPIMKRGEGLAEIISADGGKTSKRHSSKKRSKRIKLQGKEKQDKKKCCESH</sequence>
<dbReference type="SMART" id="SM00175">
    <property type="entry name" value="RAB"/>
    <property type="match status" value="1"/>
</dbReference>
<keyword evidence="4" id="KW-1185">Reference proteome</keyword>
<dbReference type="PRINTS" id="PR00449">
    <property type="entry name" value="RASTRNSFRMNG"/>
</dbReference>
<keyword evidence="2" id="KW-0547">Nucleotide-binding</keyword>
<dbReference type="NCBIfam" id="TIGR00231">
    <property type="entry name" value="small_GTP"/>
    <property type="match status" value="1"/>
</dbReference>
<dbReference type="InterPro" id="IPR027417">
    <property type="entry name" value="P-loop_NTPase"/>
</dbReference>
<dbReference type="OrthoDB" id="10006973at2759"/>
<dbReference type="FunFam" id="3.40.50.300:FF:002685">
    <property type="entry name" value="RAB33A, member RAS oncogene family"/>
    <property type="match status" value="1"/>
</dbReference>
<dbReference type="PROSITE" id="PS51419">
    <property type="entry name" value="RAB"/>
    <property type="match status" value="1"/>
</dbReference>
<dbReference type="InParanoid" id="A0A6P8H0U7"/>
<evidence type="ECO:0000256" key="1">
    <source>
        <dbReference type="ARBA" id="ARBA00006270"/>
    </source>
</evidence>
<evidence type="ECO:0000256" key="2">
    <source>
        <dbReference type="ARBA" id="ARBA00022741"/>
    </source>
</evidence>
<dbReference type="KEGG" id="aten:116286858"/>
<dbReference type="GO" id="GO:0005525">
    <property type="term" value="F:GTP binding"/>
    <property type="evidence" value="ECO:0007669"/>
    <property type="project" value="InterPro"/>
</dbReference>
<dbReference type="InterPro" id="IPR005225">
    <property type="entry name" value="Small_GTP-bd"/>
</dbReference>
<reference evidence="5" key="1">
    <citation type="submission" date="2025-08" db="UniProtKB">
        <authorList>
            <consortium name="RefSeq"/>
        </authorList>
    </citation>
    <scope>IDENTIFICATION</scope>
    <source>
        <tissue evidence="5">Tentacle</tissue>
    </source>
</reference>
<dbReference type="SMART" id="SM00173">
    <property type="entry name" value="RAS"/>
    <property type="match status" value="1"/>
</dbReference>
<dbReference type="PROSITE" id="PS51417">
    <property type="entry name" value="ARF"/>
    <property type="match status" value="1"/>
</dbReference>
<dbReference type="AlphaFoldDB" id="A0A6P8H0U7"/>
<evidence type="ECO:0000313" key="4">
    <source>
        <dbReference type="Proteomes" id="UP000515163"/>
    </source>
</evidence>
<evidence type="ECO:0000313" key="5">
    <source>
        <dbReference type="RefSeq" id="XP_031549303.1"/>
    </source>
</evidence>
<gene>
    <name evidence="5" type="primary">LOC116286858</name>
</gene>
<organism evidence="4 5">
    <name type="scientific">Actinia tenebrosa</name>
    <name type="common">Australian red waratah sea anemone</name>
    <dbReference type="NCBI Taxonomy" id="6105"/>
    <lineage>
        <taxon>Eukaryota</taxon>
        <taxon>Metazoa</taxon>
        <taxon>Cnidaria</taxon>
        <taxon>Anthozoa</taxon>
        <taxon>Hexacorallia</taxon>
        <taxon>Actiniaria</taxon>
        <taxon>Actiniidae</taxon>
        <taxon>Actinia</taxon>
    </lineage>
</organism>
<dbReference type="Gene3D" id="3.40.50.300">
    <property type="entry name" value="P-loop containing nucleotide triphosphate hydrolases"/>
    <property type="match status" value="1"/>
</dbReference>
<dbReference type="InterPro" id="IPR001806">
    <property type="entry name" value="Small_GTPase"/>
</dbReference>
<dbReference type="SUPFAM" id="SSF52540">
    <property type="entry name" value="P-loop containing nucleoside triphosphate hydrolases"/>
    <property type="match status" value="1"/>
</dbReference>
<protein>
    <submittedName>
        <fullName evidence="5">Ras-related protein Rab-33</fullName>
    </submittedName>
</protein>
<feature type="compositionally biased region" description="Basic residues" evidence="3">
    <location>
        <begin position="216"/>
        <end position="231"/>
    </location>
</feature>
<dbReference type="SMART" id="SM00176">
    <property type="entry name" value="RAN"/>
    <property type="match status" value="1"/>
</dbReference>
<proteinExistence type="inferred from homology"/>
<dbReference type="PANTHER" id="PTHR47978">
    <property type="match status" value="1"/>
</dbReference>
<dbReference type="RefSeq" id="XP_031549303.1">
    <property type="nucleotide sequence ID" value="XM_031693443.1"/>
</dbReference>
<dbReference type="Proteomes" id="UP000515163">
    <property type="component" value="Unplaced"/>
</dbReference>
<evidence type="ECO:0000256" key="3">
    <source>
        <dbReference type="SAM" id="MobiDB-lite"/>
    </source>
</evidence>
<accession>A0A6P8H0U7</accession>
<dbReference type="PROSITE" id="PS51421">
    <property type="entry name" value="RAS"/>
    <property type="match status" value="1"/>
</dbReference>
<feature type="compositionally biased region" description="Basic and acidic residues" evidence="3">
    <location>
        <begin position="232"/>
        <end position="246"/>
    </location>
</feature>
<dbReference type="GO" id="GO:0003924">
    <property type="term" value="F:GTPase activity"/>
    <property type="evidence" value="ECO:0007669"/>
    <property type="project" value="InterPro"/>
</dbReference>
<name>A0A6P8H0U7_ACTTE</name>
<dbReference type="Pfam" id="PF00071">
    <property type="entry name" value="Ras"/>
    <property type="match status" value="1"/>
</dbReference>
<comment type="similarity">
    <text evidence="1">Belongs to the small GTPase superfamily. Rab family.</text>
</comment>
<dbReference type="SMART" id="SM00174">
    <property type="entry name" value="RHO"/>
    <property type="match status" value="1"/>
</dbReference>
<dbReference type="FunCoup" id="A0A6P8H0U7">
    <property type="interactions" value="1568"/>
</dbReference>
<feature type="region of interest" description="Disordered" evidence="3">
    <location>
        <begin position="210"/>
        <end position="246"/>
    </location>
</feature>
<dbReference type="GeneID" id="116286858"/>